<evidence type="ECO:0000313" key="3">
    <source>
        <dbReference type="Proteomes" id="UP001497472"/>
    </source>
</evidence>
<reference evidence="2 3" key="1">
    <citation type="submission" date="2023-11" db="EMBL/GenBank/DDBJ databases">
        <authorList>
            <person name="Okamura Y."/>
        </authorList>
    </citation>
    <scope>NUCLEOTIDE SEQUENCE [LARGE SCALE GENOMIC DNA]</scope>
</reference>
<dbReference type="Pfam" id="PF07258">
    <property type="entry name" value="COMM_domain"/>
    <property type="match status" value="1"/>
</dbReference>
<dbReference type="AlphaFoldDB" id="A0AAV1IWC7"/>
<evidence type="ECO:0000313" key="2">
    <source>
        <dbReference type="EMBL" id="CAK1540434.1"/>
    </source>
</evidence>
<organism evidence="2 3">
    <name type="scientific">Leptosia nina</name>
    <dbReference type="NCBI Taxonomy" id="320188"/>
    <lineage>
        <taxon>Eukaryota</taxon>
        <taxon>Metazoa</taxon>
        <taxon>Ecdysozoa</taxon>
        <taxon>Arthropoda</taxon>
        <taxon>Hexapoda</taxon>
        <taxon>Insecta</taxon>
        <taxon>Pterygota</taxon>
        <taxon>Neoptera</taxon>
        <taxon>Endopterygota</taxon>
        <taxon>Lepidoptera</taxon>
        <taxon>Glossata</taxon>
        <taxon>Ditrysia</taxon>
        <taxon>Papilionoidea</taxon>
        <taxon>Pieridae</taxon>
        <taxon>Pierinae</taxon>
        <taxon>Leptosia</taxon>
    </lineage>
</organism>
<evidence type="ECO:0000259" key="1">
    <source>
        <dbReference type="Pfam" id="PF07258"/>
    </source>
</evidence>
<accession>A0AAV1IWC7</accession>
<proteinExistence type="predicted"/>
<gene>
    <name evidence="2" type="ORF">LNINA_LOCUS488</name>
</gene>
<comment type="caution">
    <text evidence="2">The sequence shown here is derived from an EMBL/GenBank/DDBJ whole genome shotgun (WGS) entry which is preliminary data.</text>
</comment>
<dbReference type="Proteomes" id="UP001497472">
    <property type="component" value="Unassembled WGS sequence"/>
</dbReference>
<name>A0AAV1IWC7_9NEOP</name>
<feature type="domain" description="COMM" evidence="1">
    <location>
        <begin position="103"/>
        <end position="162"/>
    </location>
</feature>
<dbReference type="InterPro" id="IPR017920">
    <property type="entry name" value="COMM"/>
</dbReference>
<keyword evidence="3" id="KW-1185">Reference proteome</keyword>
<protein>
    <recommendedName>
        <fullName evidence="1">COMM domain-containing protein</fullName>
    </recommendedName>
</protein>
<dbReference type="EMBL" id="CAVLEF010000001">
    <property type="protein sequence ID" value="CAK1540434.1"/>
    <property type="molecule type" value="Genomic_DNA"/>
</dbReference>
<sequence length="163" mass="18720">MDKLFKIEPFHKFSQVCDTILDNLIQQDTLQTSHDVLSEATGKQIRELLWSTHGDVLLISNNLLSMGFEEKKVNYLVGEIEKKKSELLYLILLHYKSQHGATVVAFDWALKLVFGTSDLKTLRYPILQLAFKTINNSDKHEEKLCDLNKNMLAKLISTLENIV</sequence>